<sequence length="45" mass="4976">MGRCGPNDDTDSSGRNEKMLIGKAKEMLKHNNVESMLIEGKRIGN</sequence>
<gene>
    <name evidence="1" type="ORF">G2W53_003508</name>
</gene>
<proteinExistence type="predicted"/>
<evidence type="ECO:0000313" key="1">
    <source>
        <dbReference type="EMBL" id="KAF7841210.1"/>
    </source>
</evidence>
<reference evidence="1" key="1">
    <citation type="submission" date="2020-09" db="EMBL/GenBank/DDBJ databases">
        <title>Genome-Enabled Discovery of Anthraquinone Biosynthesis in Senna tora.</title>
        <authorList>
            <person name="Kang S.-H."/>
            <person name="Pandey R.P."/>
            <person name="Lee C.-M."/>
            <person name="Sim J.-S."/>
            <person name="Jeong J.-T."/>
            <person name="Choi B.-S."/>
            <person name="Jung M."/>
            <person name="Ginzburg D."/>
            <person name="Zhao K."/>
            <person name="Won S.Y."/>
            <person name="Oh T.-J."/>
            <person name="Yu Y."/>
            <person name="Kim N.-H."/>
            <person name="Lee O.R."/>
            <person name="Lee T.-H."/>
            <person name="Bashyal P."/>
            <person name="Kim T.-S."/>
            <person name="Lee W.-H."/>
            <person name="Kawkins C."/>
            <person name="Kim C.-K."/>
            <person name="Kim J.S."/>
            <person name="Ahn B.O."/>
            <person name="Rhee S.Y."/>
            <person name="Sohng J.K."/>
        </authorList>
    </citation>
    <scope>NUCLEOTIDE SEQUENCE</scope>
    <source>
        <tissue evidence="1">Leaf</tissue>
    </source>
</reference>
<accession>A0A834XAB1</accession>
<name>A0A834XAB1_9FABA</name>
<comment type="caution">
    <text evidence="1">The sequence shown here is derived from an EMBL/GenBank/DDBJ whole genome shotgun (WGS) entry which is preliminary data.</text>
</comment>
<dbReference type="EMBL" id="JAAIUW010000002">
    <property type="protein sequence ID" value="KAF7841210.1"/>
    <property type="molecule type" value="Genomic_DNA"/>
</dbReference>
<keyword evidence="2" id="KW-1185">Reference proteome</keyword>
<dbReference type="AlphaFoldDB" id="A0A834XAB1"/>
<protein>
    <submittedName>
        <fullName evidence="1">Patatin-like protein 6</fullName>
    </submittedName>
</protein>
<evidence type="ECO:0000313" key="2">
    <source>
        <dbReference type="Proteomes" id="UP000634136"/>
    </source>
</evidence>
<dbReference type="Proteomes" id="UP000634136">
    <property type="component" value="Unassembled WGS sequence"/>
</dbReference>
<organism evidence="1 2">
    <name type="scientific">Senna tora</name>
    <dbReference type="NCBI Taxonomy" id="362788"/>
    <lineage>
        <taxon>Eukaryota</taxon>
        <taxon>Viridiplantae</taxon>
        <taxon>Streptophyta</taxon>
        <taxon>Embryophyta</taxon>
        <taxon>Tracheophyta</taxon>
        <taxon>Spermatophyta</taxon>
        <taxon>Magnoliopsida</taxon>
        <taxon>eudicotyledons</taxon>
        <taxon>Gunneridae</taxon>
        <taxon>Pentapetalae</taxon>
        <taxon>rosids</taxon>
        <taxon>fabids</taxon>
        <taxon>Fabales</taxon>
        <taxon>Fabaceae</taxon>
        <taxon>Caesalpinioideae</taxon>
        <taxon>Cassia clade</taxon>
        <taxon>Senna</taxon>
    </lineage>
</organism>